<dbReference type="EMBL" id="CM012445">
    <property type="protein sequence ID" value="RVE68103.1"/>
    <property type="molecule type" value="Genomic_DNA"/>
</dbReference>
<organism evidence="1 2">
    <name type="scientific">Oryzias javanicus</name>
    <name type="common">Javanese ricefish</name>
    <name type="synonym">Aplocheilus javanicus</name>
    <dbReference type="NCBI Taxonomy" id="123683"/>
    <lineage>
        <taxon>Eukaryota</taxon>
        <taxon>Metazoa</taxon>
        <taxon>Chordata</taxon>
        <taxon>Craniata</taxon>
        <taxon>Vertebrata</taxon>
        <taxon>Euteleostomi</taxon>
        <taxon>Actinopterygii</taxon>
        <taxon>Neopterygii</taxon>
        <taxon>Teleostei</taxon>
        <taxon>Neoteleostei</taxon>
        <taxon>Acanthomorphata</taxon>
        <taxon>Ovalentaria</taxon>
        <taxon>Atherinomorphae</taxon>
        <taxon>Beloniformes</taxon>
        <taxon>Adrianichthyidae</taxon>
        <taxon>Oryziinae</taxon>
        <taxon>Oryzias</taxon>
    </lineage>
</organism>
<evidence type="ECO:0000313" key="1">
    <source>
        <dbReference type="EMBL" id="RVE68103.1"/>
    </source>
</evidence>
<reference evidence="1 2" key="2">
    <citation type="submission" date="2019-01" db="EMBL/GenBank/DDBJ databases">
        <title>A chromosome length genome reference of the Java medaka (oryzias javanicus).</title>
        <authorList>
            <person name="Herpin A."/>
            <person name="Takehana Y."/>
            <person name="Naruse K."/>
            <person name="Ansai S."/>
            <person name="Kawaguchi M."/>
        </authorList>
    </citation>
    <scope>NUCLEOTIDE SEQUENCE [LARGE SCALE GENOMIC DNA]</scope>
    <source>
        <strain evidence="1">RS831</strain>
        <tissue evidence="1">Whole body</tissue>
    </source>
</reference>
<dbReference type="AlphaFoldDB" id="A0A437CZD1"/>
<gene>
    <name evidence="1" type="ORF">OJAV_G00088410</name>
</gene>
<proteinExistence type="predicted"/>
<accession>A0A437CZD1</accession>
<reference evidence="1 2" key="1">
    <citation type="submission" date="2018-11" db="EMBL/GenBank/DDBJ databases">
        <authorList>
            <person name="Lopez-Roques C."/>
            <person name="Donnadieu C."/>
            <person name="Bouchez O."/>
            <person name="Klopp C."/>
            <person name="Cabau C."/>
            <person name="Zahm M."/>
        </authorList>
    </citation>
    <scope>NUCLEOTIDE SEQUENCE [LARGE SCALE GENOMIC DNA]</scope>
    <source>
        <strain evidence="1">RS831</strain>
        <tissue evidence="1">Whole body</tissue>
    </source>
</reference>
<evidence type="ECO:0000313" key="2">
    <source>
        <dbReference type="Proteomes" id="UP000283210"/>
    </source>
</evidence>
<protein>
    <submittedName>
        <fullName evidence="1">Uncharacterized protein</fullName>
    </submittedName>
</protein>
<sequence>MLCSVCDRVRAQRRIRVCGSPPSTLHHPNLTPSPGSCCFTFSAAEDRFPFPGSFVSGRWSVAASVCAEAAAAADVLSDATNIALTPEHLHAHEKAAGRSRLTRDYRRTNGHTAMLQDFSST</sequence>
<keyword evidence="2" id="KW-1185">Reference proteome</keyword>
<name>A0A437CZD1_ORYJA</name>
<dbReference type="Proteomes" id="UP000283210">
    <property type="component" value="Chromosome 9"/>
</dbReference>